<dbReference type="Pfam" id="PF16344">
    <property type="entry name" value="FecR_C"/>
    <property type="match status" value="1"/>
</dbReference>
<keyword evidence="1" id="KW-1133">Transmembrane helix</keyword>
<keyword evidence="5" id="KW-1185">Reference proteome</keyword>
<protein>
    <submittedName>
        <fullName evidence="4">Anti-sigma factor</fullName>
    </submittedName>
</protein>
<dbReference type="PANTHER" id="PTHR30273:SF2">
    <property type="entry name" value="PROTEIN FECR"/>
    <property type="match status" value="1"/>
</dbReference>
<keyword evidence="1" id="KW-0472">Membrane</keyword>
<dbReference type="Pfam" id="PF04773">
    <property type="entry name" value="FecR"/>
    <property type="match status" value="1"/>
</dbReference>
<feature type="domain" description="Protein FecR C-terminal" evidence="3">
    <location>
        <begin position="313"/>
        <end position="382"/>
    </location>
</feature>
<dbReference type="InterPro" id="IPR012373">
    <property type="entry name" value="Ferrdict_sens_TM"/>
</dbReference>
<evidence type="ECO:0000259" key="3">
    <source>
        <dbReference type="Pfam" id="PF16344"/>
    </source>
</evidence>
<dbReference type="RefSeq" id="WP_196935306.1">
    <property type="nucleotide sequence ID" value="NZ_MU158698.1"/>
</dbReference>
<name>A0A928UYC7_9SPHI</name>
<feature type="transmembrane region" description="Helical" evidence="1">
    <location>
        <begin position="82"/>
        <end position="102"/>
    </location>
</feature>
<dbReference type="Proteomes" id="UP000616201">
    <property type="component" value="Unassembled WGS sequence"/>
</dbReference>
<dbReference type="Gene3D" id="2.60.120.1440">
    <property type="match status" value="1"/>
</dbReference>
<evidence type="ECO:0000256" key="1">
    <source>
        <dbReference type="SAM" id="Phobius"/>
    </source>
</evidence>
<dbReference type="EMBL" id="PRDK01000004">
    <property type="protein sequence ID" value="MBE8713364.1"/>
    <property type="molecule type" value="Genomic_DNA"/>
</dbReference>
<reference evidence="4" key="1">
    <citation type="submission" date="2018-02" db="EMBL/GenBank/DDBJ databases">
        <authorList>
            <person name="Vasarhelyi B.M."/>
            <person name="Deshmukh S."/>
            <person name="Balint B."/>
            <person name="Kukolya J."/>
        </authorList>
    </citation>
    <scope>NUCLEOTIDE SEQUENCE</scope>
    <source>
        <strain evidence="4">KB22</strain>
    </source>
</reference>
<proteinExistence type="predicted"/>
<dbReference type="PANTHER" id="PTHR30273">
    <property type="entry name" value="PERIPLASMIC SIGNAL SENSOR AND SIGMA FACTOR ACTIVATOR FECR-RELATED"/>
    <property type="match status" value="1"/>
</dbReference>
<dbReference type="GO" id="GO:0016989">
    <property type="term" value="F:sigma factor antagonist activity"/>
    <property type="evidence" value="ECO:0007669"/>
    <property type="project" value="TreeGrafter"/>
</dbReference>
<evidence type="ECO:0000259" key="2">
    <source>
        <dbReference type="Pfam" id="PF04773"/>
    </source>
</evidence>
<dbReference type="InterPro" id="IPR006860">
    <property type="entry name" value="FecR"/>
</dbReference>
<evidence type="ECO:0000313" key="5">
    <source>
        <dbReference type="Proteomes" id="UP000616201"/>
    </source>
</evidence>
<gene>
    <name evidence="4" type="ORF">C4F49_06710</name>
</gene>
<dbReference type="AlphaFoldDB" id="A0A928UYC7"/>
<evidence type="ECO:0000313" key="4">
    <source>
        <dbReference type="EMBL" id="MBE8713364.1"/>
    </source>
</evidence>
<organism evidence="4 5">
    <name type="scientific">Sphingobacterium hungaricum</name>
    <dbReference type="NCBI Taxonomy" id="2082723"/>
    <lineage>
        <taxon>Bacteria</taxon>
        <taxon>Pseudomonadati</taxon>
        <taxon>Bacteroidota</taxon>
        <taxon>Sphingobacteriia</taxon>
        <taxon>Sphingobacteriales</taxon>
        <taxon>Sphingobacteriaceae</taxon>
        <taxon>Sphingobacterium</taxon>
    </lineage>
</organism>
<dbReference type="PIRSF" id="PIRSF018266">
    <property type="entry name" value="FecR"/>
    <property type="match status" value="1"/>
</dbReference>
<feature type="domain" description="FecR protein" evidence="2">
    <location>
        <begin position="187"/>
        <end position="273"/>
    </location>
</feature>
<keyword evidence="1" id="KW-0812">Transmembrane</keyword>
<comment type="caution">
    <text evidence="4">The sequence shown here is derived from an EMBL/GenBank/DDBJ whole genome shotgun (WGS) entry which is preliminary data.</text>
</comment>
<accession>A0A928UYC7</accession>
<dbReference type="Gene3D" id="3.55.50.30">
    <property type="match status" value="1"/>
</dbReference>
<dbReference type="InterPro" id="IPR032508">
    <property type="entry name" value="FecR_C"/>
</dbReference>
<sequence>MHKEPFQLSDILFKYLSGECTDVELDILHNWINKDPRNKELFQKLVSNPQNTEEIEFFDKLDVDRSLEEFKSKNDSKNRFKIIWINIAASILILFGLSFFYYQNQQQNTYSNNSLGANTKKKADVSPANIGARLTLADGKEFVIEDEIILGSNGEITSKNGENIVENAALESEEAIIYNILEVPKANFFKMQLPDGTHVWINAMSSVKFPTKFSKSERRVFLDGEAYFEVAKDATKPFIVEVNGKEVKVLGTHFNIKSYHNSFKTTLVEGSVQVSFHGLTEKLAPGNYAAWRNNNFVIDKADLQKEVAWKNNEFYFKNDNIVQIANQLMMWYDLDIKLASSVSKSKTYSGSINRNVNLSEVLSMLEFVGDFKFLTNGKELTIKSK</sequence>